<dbReference type="PANTHER" id="PTHR46401:SF2">
    <property type="entry name" value="GLYCOSYLTRANSFERASE WBBK-RELATED"/>
    <property type="match status" value="1"/>
</dbReference>
<dbReference type="EMBL" id="AGXS01000024">
    <property type="protein sequence ID" value="EIY46084.1"/>
    <property type="molecule type" value="Genomic_DNA"/>
</dbReference>
<dbReference type="STRING" id="997884.HMPREF1068_03551"/>
<evidence type="ECO:0000256" key="1">
    <source>
        <dbReference type="ARBA" id="ARBA00022679"/>
    </source>
</evidence>
<dbReference type="HOGENOM" id="CLU_755778_0_0_10"/>
<organism evidence="4 5">
    <name type="scientific">Bacteroides nordii CL02T12C05</name>
    <dbReference type="NCBI Taxonomy" id="997884"/>
    <lineage>
        <taxon>Bacteria</taxon>
        <taxon>Pseudomonadati</taxon>
        <taxon>Bacteroidota</taxon>
        <taxon>Bacteroidia</taxon>
        <taxon>Bacteroidales</taxon>
        <taxon>Bacteroidaceae</taxon>
        <taxon>Bacteroides</taxon>
    </lineage>
</organism>
<feature type="domain" description="Glycosyl transferase family 1" evidence="3">
    <location>
        <begin position="183"/>
        <end position="306"/>
    </location>
</feature>
<name>I9GHC6_9BACE</name>
<keyword evidence="2" id="KW-0812">Transmembrane</keyword>
<keyword evidence="5" id="KW-1185">Reference proteome</keyword>
<gene>
    <name evidence="4" type="ORF">HMPREF1068_03551</name>
</gene>
<proteinExistence type="predicted"/>
<protein>
    <recommendedName>
        <fullName evidence="3">Glycosyl transferase family 1 domain-containing protein</fullName>
    </recommendedName>
</protein>
<feature type="transmembrane region" description="Helical" evidence="2">
    <location>
        <begin position="83"/>
        <end position="102"/>
    </location>
</feature>
<dbReference type="AlphaFoldDB" id="I9GHC6"/>
<dbReference type="PANTHER" id="PTHR46401">
    <property type="entry name" value="GLYCOSYLTRANSFERASE WBBK-RELATED"/>
    <property type="match status" value="1"/>
</dbReference>
<dbReference type="Proteomes" id="UP000003089">
    <property type="component" value="Unassembled WGS sequence"/>
</dbReference>
<dbReference type="GeneID" id="69502731"/>
<dbReference type="eggNOG" id="COG0438">
    <property type="taxonomic scope" value="Bacteria"/>
</dbReference>
<dbReference type="Pfam" id="PF00534">
    <property type="entry name" value="Glycos_transf_1"/>
    <property type="match status" value="1"/>
</dbReference>
<accession>I9GHC6</accession>
<evidence type="ECO:0000256" key="2">
    <source>
        <dbReference type="SAM" id="Phobius"/>
    </source>
</evidence>
<dbReference type="Gene3D" id="3.40.50.2000">
    <property type="entry name" value="Glycogen Phosphorylase B"/>
    <property type="match status" value="1"/>
</dbReference>
<feature type="transmembrane region" description="Helical" evidence="2">
    <location>
        <begin position="50"/>
        <end position="71"/>
    </location>
</feature>
<evidence type="ECO:0000313" key="4">
    <source>
        <dbReference type="EMBL" id="EIY46084.1"/>
    </source>
</evidence>
<keyword evidence="2" id="KW-0472">Membrane</keyword>
<keyword evidence="2" id="KW-1133">Transmembrane helix</keyword>
<keyword evidence="1" id="KW-0808">Transferase</keyword>
<dbReference type="SUPFAM" id="SSF53756">
    <property type="entry name" value="UDP-Glycosyltransferase/glycogen phosphorylase"/>
    <property type="match status" value="1"/>
</dbReference>
<dbReference type="InterPro" id="IPR001296">
    <property type="entry name" value="Glyco_trans_1"/>
</dbReference>
<evidence type="ECO:0000259" key="3">
    <source>
        <dbReference type="Pfam" id="PF00534"/>
    </source>
</evidence>
<evidence type="ECO:0000313" key="5">
    <source>
        <dbReference type="Proteomes" id="UP000003089"/>
    </source>
</evidence>
<dbReference type="GO" id="GO:0016757">
    <property type="term" value="F:glycosyltransferase activity"/>
    <property type="evidence" value="ECO:0007669"/>
    <property type="project" value="InterPro"/>
</dbReference>
<reference evidence="4 5" key="1">
    <citation type="submission" date="2012-02" db="EMBL/GenBank/DDBJ databases">
        <title>The Genome Sequence of Bacteroides nordii CL02T12C05.</title>
        <authorList>
            <consortium name="The Broad Institute Genome Sequencing Platform"/>
            <person name="Earl A."/>
            <person name="Ward D."/>
            <person name="Feldgarden M."/>
            <person name="Gevers D."/>
            <person name="Zitomersky N.L."/>
            <person name="Coyne M.J."/>
            <person name="Comstock L.E."/>
            <person name="Young S.K."/>
            <person name="Zeng Q."/>
            <person name="Gargeya S."/>
            <person name="Fitzgerald M."/>
            <person name="Haas B."/>
            <person name="Abouelleil A."/>
            <person name="Alvarado L."/>
            <person name="Arachchi H.M."/>
            <person name="Berlin A."/>
            <person name="Chapman S.B."/>
            <person name="Gearin G."/>
            <person name="Goldberg J."/>
            <person name="Griggs A."/>
            <person name="Gujja S."/>
            <person name="Hansen M."/>
            <person name="Heiman D."/>
            <person name="Howarth C."/>
            <person name="Larimer J."/>
            <person name="Lui A."/>
            <person name="MacDonald P.J.P."/>
            <person name="McCowen C."/>
            <person name="Montmayeur A."/>
            <person name="Murphy C."/>
            <person name="Neiman D."/>
            <person name="Pearson M."/>
            <person name="Priest M."/>
            <person name="Roberts A."/>
            <person name="Saif S."/>
            <person name="Shea T."/>
            <person name="Sisk P."/>
            <person name="Stolte C."/>
            <person name="Sykes S."/>
            <person name="Wortman J."/>
            <person name="Nusbaum C."/>
            <person name="Birren B."/>
        </authorList>
    </citation>
    <scope>NUCLEOTIDE SEQUENCE [LARGE SCALE GENOMIC DNA]</scope>
    <source>
        <strain evidence="4 5">CL02T12C05</strain>
    </source>
</reference>
<dbReference type="RefSeq" id="WP_002561534.1">
    <property type="nucleotide sequence ID" value="NZ_JH724315.1"/>
</dbReference>
<dbReference type="GO" id="GO:0009103">
    <property type="term" value="P:lipopolysaccharide biosynthetic process"/>
    <property type="evidence" value="ECO:0007669"/>
    <property type="project" value="TreeGrafter"/>
</dbReference>
<comment type="caution">
    <text evidence="4">The sequence shown here is derived from an EMBL/GenBank/DDBJ whole genome shotgun (WGS) entry which is preliminary data.</text>
</comment>
<dbReference type="PATRIC" id="fig|997884.3.peg.3638"/>
<sequence>MKQIFIVDYLGIHCGMHYYNDAFKKVLSNPLPNEKINILSNYPEDKATSFFLNFYSVNKLIGVIFLVYNYIKLYIKVLSNKKACFIYLTYGNSIDIPFLWIISKAPKHIIDIHEAIGQNVDANLRLKKWFKNIYSSKIKSVITHSQRTNNFLNEYDFQGLRLSVPHFKYCFKKTCNENQVEKEIQHSIAKDKINILFFGNINYNKGIDILIQTINALPQEQAEKLNIIIAGKDFDGTIHKIPLMHPQSFQVFLKHINDDELVFLYKNTDYVILPYRKTSQSGILEMAFYFKKPIIASNIPYFNMMLSKFKSFGMLTDLDIPSFTNTFSKIIQRHTKYTDYYIDTEYSTYTNRQEITSFSNEFSKWIKE</sequence>